<feature type="DNA-binding region" description="H-T-H motif" evidence="4">
    <location>
        <begin position="36"/>
        <end position="55"/>
    </location>
</feature>
<dbReference type="PROSITE" id="PS50977">
    <property type="entry name" value="HTH_TETR_2"/>
    <property type="match status" value="1"/>
</dbReference>
<keyword evidence="3" id="KW-0804">Transcription</keyword>
<evidence type="ECO:0000259" key="5">
    <source>
        <dbReference type="PROSITE" id="PS50977"/>
    </source>
</evidence>
<evidence type="ECO:0000256" key="3">
    <source>
        <dbReference type="ARBA" id="ARBA00023163"/>
    </source>
</evidence>
<dbReference type="PANTHER" id="PTHR30055:SF234">
    <property type="entry name" value="HTH-TYPE TRANSCRIPTIONAL REGULATOR BETI"/>
    <property type="match status" value="1"/>
</dbReference>
<dbReference type="SUPFAM" id="SSF46689">
    <property type="entry name" value="Homeodomain-like"/>
    <property type="match status" value="1"/>
</dbReference>
<dbReference type="OrthoDB" id="5293556at2"/>
<evidence type="ECO:0000256" key="4">
    <source>
        <dbReference type="PROSITE-ProRule" id="PRU00335"/>
    </source>
</evidence>
<dbReference type="SUPFAM" id="SSF48498">
    <property type="entry name" value="Tetracyclin repressor-like, C-terminal domain"/>
    <property type="match status" value="1"/>
</dbReference>
<dbReference type="Pfam" id="PF13305">
    <property type="entry name" value="TetR_C_33"/>
    <property type="match status" value="1"/>
</dbReference>
<dbReference type="Proteomes" id="UP000265509">
    <property type="component" value="Unassembled WGS sequence"/>
</dbReference>
<dbReference type="PANTHER" id="PTHR30055">
    <property type="entry name" value="HTH-TYPE TRANSCRIPTIONAL REGULATOR RUTR"/>
    <property type="match status" value="1"/>
</dbReference>
<protein>
    <submittedName>
        <fullName evidence="6">TetR family transcriptional regulator</fullName>
    </submittedName>
</protein>
<keyword evidence="1" id="KW-0805">Transcription regulation</keyword>
<organism evidence="6 7">
    <name type="scientific">Seongchinamella sediminis</name>
    <dbReference type="NCBI Taxonomy" id="2283635"/>
    <lineage>
        <taxon>Bacteria</taxon>
        <taxon>Pseudomonadati</taxon>
        <taxon>Pseudomonadota</taxon>
        <taxon>Gammaproteobacteria</taxon>
        <taxon>Cellvibrionales</taxon>
        <taxon>Halieaceae</taxon>
        <taxon>Seongchinamella</taxon>
    </lineage>
</organism>
<evidence type="ECO:0000256" key="2">
    <source>
        <dbReference type="ARBA" id="ARBA00023125"/>
    </source>
</evidence>
<evidence type="ECO:0000313" key="6">
    <source>
        <dbReference type="EMBL" id="RLQ23022.1"/>
    </source>
</evidence>
<accession>A0A3L7E3U5</accession>
<dbReference type="InterPro" id="IPR025996">
    <property type="entry name" value="MT1864/Rv1816-like_C"/>
</dbReference>
<dbReference type="RefSeq" id="WP_117952790.1">
    <property type="nucleotide sequence ID" value="NZ_QRAN01000003.1"/>
</dbReference>
<dbReference type="InterPro" id="IPR001647">
    <property type="entry name" value="HTH_TetR"/>
</dbReference>
<gene>
    <name evidence="6" type="ORF">DWB85_03315</name>
</gene>
<dbReference type="GO" id="GO:0000976">
    <property type="term" value="F:transcription cis-regulatory region binding"/>
    <property type="evidence" value="ECO:0007669"/>
    <property type="project" value="TreeGrafter"/>
</dbReference>
<dbReference type="InterPro" id="IPR009057">
    <property type="entry name" value="Homeodomain-like_sf"/>
</dbReference>
<dbReference type="GO" id="GO:0003700">
    <property type="term" value="F:DNA-binding transcription factor activity"/>
    <property type="evidence" value="ECO:0007669"/>
    <property type="project" value="TreeGrafter"/>
</dbReference>
<dbReference type="Pfam" id="PF00440">
    <property type="entry name" value="TetR_N"/>
    <property type="match status" value="1"/>
</dbReference>
<reference evidence="6 7" key="1">
    <citation type="submission" date="2018-07" db="EMBL/GenBank/DDBJ databases">
        <title>Halioglobus sp. genome submission.</title>
        <authorList>
            <person name="Ye M.-Q."/>
            <person name="Du Z.-J."/>
        </authorList>
    </citation>
    <scope>NUCLEOTIDE SEQUENCE [LARGE SCALE GENOMIC DNA]</scope>
    <source>
        <strain evidence="6 7">U0301</strain>
    </source>
</reference>
<dbReference type="InterPro" id="IPR036271">
    <property type="entry name" value="Tet_transcr_reg_TetR-rel_C_sf"/>
</dbReference>
<comment type="caution">
    <text evidence="6">The sequence shown here is derived from an EMBL/GenBank/DDBJ whole genome shotgun (WGS) entry which is preliminary data.</text>
</comment>
<dbReference type="PRINTS" id="PR00455">
    <property type="entry name" value="HTHTETR"/>
</dbReference>
<sequence length="218" mass="23934">MTDNAGNKTYHHGNLRAELLDTAIAELRETGAEDLSLRALARAIGVSQTAPYRHFADKGELLAAMATRGYRELYQALKLAGDNAGDCPTDQLLAFAHAYVDYAANNPAMFKLMFGPAVQPAARYPELREASRETLSLVQQILQRGIDQGLYTDQENTTYLTNAGWSGIYGLATLRVDAPELFVRHIDLKTQVELGVRTFIAGISSDNYRPRPTVSVDG</sequence>
<evidence type="ECO:0000313" key="7">
    <source>
        <dbReference type="Proteomes" id="UP000265509"/>
    </source>
</evidence>
<feature type="domain" description="HTH tetR-type" evidence="5">
    <location>
        <begin position="13"/>
        <end position="73"/>
    </location>
</feature>
<keyword evidence="2 4" id="KW-0238">DNA-binding</keyword>
<evidence type="ECO:0000256" key="1">
    <source>
        <dbReference type="ARBA" id="ARBA00023015"/>
    </source>
</evidence>
<keyword evidence="7" id="KW-1185">Reference proteome</keyword>
<dbReference type="InterPro" id="IPR050109">
    <property type="entry name" value="HTH-type_TetR-like_transc_reg"/>
</dbReference>
<dbReference type="AlphaFoldDB" id="A0A3L7E3U5"/>
<dbReference type="EMBL" id="QRAN01000003">
    <property type="protein sequence ID" value="RLQ23022.1"/>
    <property type="molecule type" value="Genomic_DNA"/>
</dbReference>
<proteinExistence type="predicted"/>
<dbReference type="Gene3D" id="1.10.357.10">
    <property type="entry name" value="Tetracycline Repressor, domain 2"/>
    <property type="match status" value="1"/>
</dbReference>
<name>A0A3L7E3U5_9GAMM</name>